<evidence type="ECO:0000313" key="10">
    <source>
        <dbReference type="EMBL" id="CAH1789550.1"/>
    </source>
</evidence>
<dbReference type="UniPathway" id="UPA00378"/>
<dbReference type="GO" id="GO:0016095">
    <property type="term" value="P:polyprenol catabolic process"/>
    <property type="evidence" value="ECO:0007669"/>
    <property type="project" value="UniProtKB-UniRule"/>
</dbReference>
<dbReference type="InterPro" id="IPR001104">
    <property type="entry name" value="3-oxo-5_a-steroid_4-DH_C"/>
</dbReference>
<dbReference type="Pfam" id="PF02544">
    <property type="entry name" value="Steroid_dh"/>
    <property type="match status" value="1"/>
</dbReference>
<dbReference type="PANTHER" id="PTHR14624">
    <property type="entry name" value="DFG10 PROTEIN"/>
    <property type="match status" value="1"/>
</dbReference>
<dbReference type="EMBL" id="CAIIXF020000007">
    <property type="protein sequence ID" value="CAH1789550.1"/>
    <property type="molecule type" value="Genomic_DNA"/>
</dbReference>
<evidence type="ECO:0000256" key="5">
    <source>
        <dbReference type="ARBA" id="ARBA00023136"/>
    </source>
</evidence>
<dbReference type="Proteomes" id="UP000749559">
    <property type="component" value="Unassembled WGS sequence"/>
</dbReference>
<feature type="transmembrane region" description="Helical" evidence="9">
    <location>
        <begin position="50"/>
        <end position="78"/>
    </location>
</feature>
<comment type="subcellular location">
    <subcellularLocation>
        <location evidence="1">Endomembrane system</location>
        <topology evidence="1">Multi-pass membrane protein</topology>
    </subcellularLocation>
    <subcellularLocation>
        <location evidence="9">Endoplasmic reticulum membrane</location>
    </subcellularLocation>
</comment>
<dbReference type="PANTHER" id="PTHR14624:SF0">
    <property type="entry name" value="POLYPRENOL REDUCTASE"/>
    <property type="match status" value="1"/>
</dbReference>
<keyword evidence="3 9" id="KW-0812">Transmembrane</keyword>
<organism evidence="10 11">
    <name type="scientific">Owenia fusiformis</name>
    <name type="common">Polychaete worm</name>
    <dbReference type="NCBI Taxonomy" id="6347"/>
    <lineage>
        <taxon>Eukaryota</taxon>
        <taxon>Metazoa</taxon>
        <taxon>Spiralia</taxon>
        <taxon>Lophotrochozoa</taxon>
        <taxon>Annelida</taxon>
        <taxon>Polychaeta</taxon>
        <taxon>Sedentaria</taxon>
        <taxon>Canalipalpata</taxon>
        <taxon>Sabellida</taxon>
        <taxon>Oweniida</taxon>
        <taxon>Oweniidae</taxon>
        <taxon>Owenia</taxon>
    </lineage>
</organism>
<evidence type="ECO:0000256" key="6">
    <source>
        <dbReference type="ARBA" id="ARBA00046320"/>
    </source>
</evidence>
<comment type="pathway">
    <text evidence="9">Protein modification; protein glycosylation.</text>
</comment>
<comment type="catalytic activity">
    <reaction evidence="8 9">
        <text>a di-trans,poly-cis-dolichal + NADP(+) = a di-trans,poly-cis-polyprenal + NADPH + H(+)</text>
        <dbReference type="Rhea" id="RHEA:80727"/>
        <dbReference type="Rhea" id="RHEA-COMP:19536"/>
        <dbReference type="Rhea" id="RHEA-COMP:19537"/>
        <dbReference type="ChEBI" id="CHEBI:15378"/>
        <dbReference type="ChEBI" id="CHEBI:57783"/>
        <dbReference type="ChEBI" id="CHEBI:58349"/>
        <dbReference type="ChEBI" id="CHEBI:231623"/>
        <dbReference type="ChEBI" id="CHEBI:231637"/>
        <dbReference type="EC" id="1.3.1.94"/>
    </reaction>
    <physiologicalReaction direction="right-to-left" evidence="8 9">
        <dbReference type="Rhea" id="RHEA:80729"/>
    </physiologicalReaction>
</comment>
<keyword evidence="11" id="KW-1185">Reference proteome</keyword>
<dbReference type="GO" id="GO:0102389">
    <property type="term" value="F:polyprenol reductase activity"/>
    <property type="evidence" value="ECO:0007669"/>
    <property type="project" value="UniProtKB-UniRule"/>
</dbReference>
<dbReference type="GO" id="GO:0160198">
    <property type="term" value="F:polyprenal reductase activity"/>
    <property type="evidence" value="ECO:0007669"/>
    <property type="project" value="UniProtKB-EC"/>
</dbReference>
<dbReference type="InterPro" id="IPR039698">
    <property type="entry name" value="Dfg10/SRD5A3"/>
</dbReference>
<evidence type="ECO:0000256" key="2">
    <source>
        <dbReference type="ARBA" id="ARBA00012522"/>
    </source>
</evidence>
<sequence length="290" mass="33295">MGLLDAFNYLEIYWGFLAIVSAVGFLSGREGSIKKNMNEKESFFHIESRFTLYYIVSLPFVLWTLYNGICAHCLGWGASERLSSLVNTLSTPHKPSTDHLSVVLCLGLFAFQLARRLHETWNISIFSKTYVPFYYKLMVWVGLLSSALCIIAEGPRFGTEGSCFSLSGLLRWNFAAGLFLFAWGTQLHHNTQQQLARLRKNKAGHIVTTAYKMPKNGWFDSISSPHYLAEIVIYIGIWLVLGFPTFGAFTYYVIYVTFRELSKARTTHLWYQQKFDDYPKDRYAAIPFLM</sequence>
<evidence type="ECO:0000256" key="4">
    <source>
        <dbReference type="ARBA" id="ARBA00022989"/>
    </source>
</evidence>
<name>A0A8J1XRD9_OWEFU</name>
<evidence type="ECO:0000256" key="3">
    <source>
        <dbReference type="ARBA" id="ARBA00022692"/>
    </source>
</evidence>
<dbReference type="AlphaFoldDB" id="A0A8J1XRD9"/>
<keyword evidence="4 9" id="KW-1133">Transmembrane helix</keyword>
<comment type="caution">
    <text evidence="10">The sequence shown here is derived from an EMBL/GenBank/DDBJ whole genome shotgun (WGS) entry which is preliminary data.</text>
</comment>
<comment type="similarity">
    <text evidence="6 9">Belongs to the steroid 5-alpha reductase family. Polyprenal reductase subfamily.</text>
</comment>
<reference evidence="10" key="1">
    <citation type="submission" date="2022-03" db="EMBL/GenBank/DDBJ databases">
        <authorList>
            <person name="Martin C."/>
        </authorList>
    </citation>
    <scope>NUCLEOTIDE SEQUENCE</scope>
</reference>
<protein>
    <recommendedName>
        <fullName evidence="7 9">Polyprenal reductase</fullName>
        <ecNumber evidence="2 9">1.3.1.94</ecNumber>
    </recommendedName>
</protein>
<dbReference type="GO" id="GO:0003865">
    <property type="term" value="F:3-oxo-5-alpha-steroid 4-dehydrogenase activity"/>
    <property type="evidence" value="ECO:0007669"/>
    <property type="project" value="TreeGrafter"/>
</dbReference>
<evidence type="ECO:0000256" key="7">
    <source>
        <dbReference type="ARBA" id="ARBA00047186"/>
    </source>
</evidence>
<dbReference type="GO" id="GO:0006488">
    <property type="term" value="P:dolichol-linked oligosaccharide biosynthetic process"/>
    <property type="evidence" value="ECO:0007669"/>
    <property type="project" value="UniProtKB-UniRule"/>
</dbReference>
<dbReference type="GO" id="GO:0005789">
    <property type="term" value="C:endoplasmic reticulum membrane"/>
    <property type="evidence" value="ECO:0007669"/>
    <property type="project" value="UniProtKB-SubCell"/>
</dbReference>
<keyword evidence="9" id="KW-0521">NADP</keyword>
<feature type="transmembrane region" description="Helical" evidence="9">
    <location>
        <begin position="164"/>
        <end position="183"/>
    </location>
</feature>
<evidence type="ECO:0000256" key="9">
    <source>
        <dbReference type="RuleBase" id="RU367081"/>
    </source>
</evidence>
<dbReference type="EC" id="1.3.1.94" evidence="2 9"/>
<comment type="function">
    <text evidence="9">Plays a key role in early steps of protein N-linked glycosylation by being involved in the conversion of polyprenol into dolichol. Acts as a polyprenal reductase that mediates the reduction of polyprenal into dolichal in a NADP-dependent mechanism. Dolichols are required for the synthesis of dolichol-linked monosaccharides and the oligosaccharide precursor used for N-glycosylation.</text>
</comment>
<dbReference type="PROSITE" id="PS50244">
    <property type="entry name" value="S5A_REDUCTASE"/>
    <property type="match status" value="1"/>
</dbReference>
<gene>
    <name evidence="10" type="ORF">OFUS_LOCUS14889</name>
</gene>
<feature type="transmembrane region" description="Helical" evidence="9">
    <location>
        <begin position="231"/>
        <end position="255"/>
    </location>
</feature>
<feature type="transmembrane region" description="Helical" evidence="9">
    <location>
        <begin position="133"/>
        <end position="152"/>
    </location>
</feature>
<accession>A0A8J1XRD9</accession>
<keyword evidence="5 9" id="KW-0472">Membrane</keyword>
<feature type="transmembrane region" description="Helical" evidence="9">
    <location>
        <begin position="12"/>
        <end position="29"/>
    </location>
</feature>
<evidence type="ECO:0000256" key="1">
    <source>
        <dbReference type="ARBA" id="ARBA00004127"/>
    </source>
</evidence>
<proteinExistence type="inferred from homology"/>
<keyword evidence="9" id="KW-0256">Endoplasmic reticulum</keyword>
<evidence type="ECO:0000256" key="8">
    <source>
        <dbReference type="ARBA" id="ARBA00049427"/>
    </source>
</evidence>
<keyword evidence="9" id="KW-0560">Oxidoreductase</keyword>
<evidence type="ECO:0000313" key="11">
    <source>
        <dbReference type="Proteomes" id="UP000749559"/>
    </source>
</evidence>
<dbReference type="OrthoDB" id="5788137at2759"/>